<protein>
    <submittedName>
        <fullName evidence="1">Uncharacterized protein</fullName>
    </submittedName>
</protein>
<accession>A0ABX7IAM8</accession>
<evidence type="ECO:0000313" key="1">
    <source>
        <dbReference type="EMBL" id="QRR03176.1"/>
    </source>
</evidence>
<sequence length="355" mass="40789">MYFFNLPGFDPDLGINLDDQGRFPYLRFVDHVFRRGKADYLSHNFHFENIADKAAPPAFLSEPNLKAIFDPKDRKNIIVDHHSPISESYADELRAQFDRGYFDAMKEYPQQIVSILCNPDSESKIAHLEQFIEFCSYHLYFEGFAIPSCLYALGFIQAYLVRGCGDRANALRLPKHKFPVVSQKQELPVAEVQTKGPERIPLDYAVDEIISMWLILVDAWKCKAVGSIQVFTSEEAVLQLLGMMFEEKGGRLPRPEHKYFEMPPGNYERVLNLLMHATYKLNTDRNNIGLDRYCQLLLDTFSCYSKTKLESLRSNINKARGNIVQSIGNLTDSPHSKNVLKTLRKINEYGVEDLT</sequence>
<organism evidence="1 2">
    <name type="scientific">Dyadobacter sandarakinus</name>
    <dbReference type="NCBI Taxonomy" id="2747268"/>
    <lineage>
        <taxon>Bacteria</taxon>
        <taxon>Pseudomonadati</taxon>
        <taxon>Bacteroidota</taxon>
        <taxon>Cytophagia</taxon>
        <taxon>Cytophagales</taxon>
        <taxon>Spirosomataceae</taxon>
        <taxon>Dyadobacter</taxon>
    </lineage>
</organism>
<keyword evidence="2" id="KW-1185">Reference proteome</keyword>
<evidence type="ECO:0000313" key="2">
    <source>
        <dbReference type="Proteomes" id="UP000612680"/>
    </source>
</evidence>
<name>A0ABX7IAM8_9BACT</name>
<proteinExistence type="predicted"/>
<dbReference type="Proteomes" id="UP000612680">
    <property type="component" value="Chromosome"/>
</dbReference>
<dbReference type="RefSeq" id="WP_204658862.1">
    <property type="nucleotide sequence ID" value="NZ_CP056775.1"/>
</dbReference>
<dbReference type="EMBL" id="CP056775">
    <property type="protein sequence ID" value="QRR03176.1"/>
    <property type="molecule type" value="Genomic_DNA"/>
</dbReference>
<gene>
    <name evidence="1" type="ORF">HWI92_20795</name>
</gene>
<reference evidence="1 2" key="1">
    <citation type="submission" date="2020-06" db="EMBL/GenBank/DDBJ databases">
        <title>Dyadobacter sandarakinus sp. nov., isolated from the soil of the Arctic Yellow River Station.</title>
        <authorList>
            <person name="Zhang Y."/>
            <person name="Peng F."/>
        </authorList>
    </citation>
    <scope>NUCLEOTIDE SEQUENCE [LARGE SCALE GENOMIC DNA]</scope>
    <source>
        <strain evidence="1 2">Q3-56</strain>
    </source>
</reference>